<proteinExistence type="predicted"/>
<feature type="compositionally biased region" description="Low complexity" evidence="2">
    <location>
        <begin position="1871"/>
        <end position="1891"/>
    </location>
</feature>
<evidence type="ECO:0000313" key="5">
    <source>
        <dbReference type="Proteomes" id="UP001151518"/>
    </source>
</evidence>
<dbReference type="InterPro" id="IPR000198">
    <property type="entry name" value="RhoGAP_dom"/>
</dbReference>
<feature type="compositionally biased region" description="Polar residues" evidence="2">
    <location>
        <begin position="1688"/>
        <end position="1702"/>
    </location>
</feature>
<feature type="compositionally biased region" description="Low complexity" evidence="2">
    <location>
        <begin position="974"/>
        <end position="983"/>
    </location>
</feature>
<sequence>MNAAAVPSSSGSISADGGSGEQSPPNSSNASQHQHQLSSMAKAQSLRTSPRMLQNRSYTADPTVRQGSSAQLQYPQQNARSHTLAYGSAPQTVTAKMVDPSVLADAGELGSSTPLTVSSRSSVYSQHHSSHPQQQQQQQPTIASLALADSRGELDSGLGYYHQQPHGIRTDFRPAQGFYSEPTSASGSPVNVAPGNGRIFYGRTAFSSDNAVVRQSGAAPASSALGVTFSAPADQTAKIEARMAGDAAGAAAQIAQHHSGSSSVINAGGSNPSSRSSSYNNFSSRHAAHSAAPAGLARLGQYADVVAASSPKGSEIHLGAQPYSTAAQQQQQRWAEPPSSSLFASADLRASAAASTEFSYASGERSGGRASQSQLSVLHESDGSRGTNDEGSENNAHNNHYNRRNRNRHHMAQNSVDFTPHTSSPSTPSVSAVSLTAASSSFSFRNSAHQANSSFHQVHSSFQQPQQHLKRQQQPNTNRHSAATTSNNRDSMFLRLKEKMKYFKSRSRPQSDNLSDKRMALGSASSQGIGPQQLPQGMLGSPSFGKINRANSSSSEQQLFSMPLTFAVKFAGVRVGRIAGSGEPCIVPTVVAVCGWHLHQQGQQTQGIFRVNGSMKRVQRLQDEFNTPPSYGRHTEWAGYTLHDAATILRRYLISLPESVISVEHYSTFLEKLTEPLPNVAKARDYGLMISQLVPESRHTLLYMLELLSVFARPENSKRTLMNSSNLAAVLQPCLLVHPGHVADPQEYGKAKDVIEFLIVNAPLIYPSSTGENTVLGDSMVASSALANDEAVAAGSEAANRNGRETDDGEYAGAGLVIFDGEETQSTEGDRSKFMASDDGTTLSTCGNVPTNTLAYAGQQNRWSSAQTRESGLTTIHSTDSMQQAHPSGNTRNTAGGVTAVAGSALFMSNTDVSAAQDSAVQSGNLPLPPPRGDSLAAARSMVMSAPSMGTTDPSRIQQTRSLGAVTARLYDPASSSQAQETSAENDQEFSPELSPEGSPYADSLSPGHSRTAGIALSSIQYQYTAGNVQARALSSSNSKTQIIRSPVGDSSTVSPRPRRSISLVTAAGLREYAQGSQTEDNQNHELTDTSALDADARSIIDRSSMVVRTRRVAGERRAGHINVQSAVLASGSSDSKPFAADNDDSVGQFQRRPLPQIPKKAEQSKTSSSSPNPASIHAQRRAFDSPNLARYTDISNQNATDDGSIYNIYPHPHEAKTLSNFILDTSSSQHSSPALRGPRPLNSSGSAKFIIDQYMQQERRGPASYGSSSQQQQYHHSANLAQGRFGTPEISSGGATWLSDDAPENEYEVIGGKPTSAAEMRVRRRDLSHGAEAAAAAVAAAVGTESRSLYKYGLSEAQQHKLHPIVNADPMQVQCAAAMVQDKFTTASLSYQLPRPMEQYKPVKVQKSLEGKEKAGISRLKNIFRIGHSHNSHNNSNSSTAQVNTVSMSNIYKGAENSQASMYSNVYSSISHVDTQPHTSFHEPNDGSGDLTSRTGTGSHSIPRPPHKPSVEYDCDSGTSIHSSNRGSRPPTPVRDIAAANPSLGQVGRIQVAVPPGHLSIVYPDSPMSRTDTLGQSSIDSLTNRLSGSAVGSSGRAYLVNPDMAEEDYDQQVSQESDSVSGGRDSAAASQKMVSSSMRQPSIPYGANLHPTPSNSTTLHSFSNIQQLQQNLQKRQHYKRRSGLFDVQNSNLGSNASSRVYESSKHLGGGTQHQQQRISGDQGRSLQAMLTSSGTFSPNQPTAEESSYPQRAHPEHSQGHISESNVLGRGYGSSSARASYTTQNIRQNQQQQQQHQGYQQGYTFRGGAASDTRISRVMAGLESQDGGEGDYGADGRNANTYVLPSISNGSPLLGGYEFNTRGSGYHQHQSRNNINEQQQQQLQHQNIQYNKPRRMSQRSIANEHDQDDELVATDVSGITGNSPRRSRSLRNTITSLRRRLSRSSRNGQGGGGTGSSPDVTPAGMDESVTAASVH</sequence>
<feature type="compositionally biased region" description="Polar residues" evidence="2">
    <location>
        <begin position="1491"/>
        <end position="1501"/>
    </location>
</feature>
<protein>
    <submittedName>
        <fullName evidence="4">GTPase activating protein (GAP) for Rho1p</fullName>
    </submittedName>
</protein>
<feature type="compositionally biased region" description="Low complexity" evidence="2">
    <location>
        <begin position="1612"/>
        <end position="1622"/>
    </location>
</feature>
<feature type="region of interest" description="Disordered" evidence="2">
    <location>
        <begin position="360"/>
        <end position="407"/>
    </location>
</feature>
<feature type="compositionally biased region" description="Low complexity" evidence="2">
    <location>
        <begin position="1773"/>
        <end position="1803"/>
    </location>
</feature>
<feature type="region of interest" description="Disordered" evidence="2">
    <location>
        <begin position="1686"/>
        <end position="1806"/>
    </location>
</feature>
<feature type="region of interest" description="Disordered" evidence="2">
    <location>
        <begin position="1855"/>
        <end position="1975"/>
    </location>
</feature>
<dbReference type="GO" id="GO:0005096">
    <property type="term" value="F:GTPase activator activity"/>
    <property type="evidence" value="ECO:0007669"/>
    <property type="project" value="UniProtKB-KW"/>
</dbReference>
<feature type="compositionally biased region" description="Polar residues" evidence="2">
    <location>
        <begin position="523"/>
        <end position="535"/>
    </location>
</feature>
<feature type="compositionally biased region" description="Low complexity" evidence="2">
    <location>
        <begin position="1"/>
        <end position="16"/>
    </location>
</feature>
<dbReference type="GO" id="GO:0007165">
    <property type="term" value="P:signal transduction"/>
    <property type="evidence" value="ECO:0007669"/>
    <property type="project" value="InterPro"/>
</dbReference>
<comment type="caution">
    <text evidence="4">The sequence shown here is derived from an EMBL/GenBank/DDBJ whole genome shotgun (WGS) entry which is preliminary data.</text>
</comment>
<evidence type="ECO:0000256" key="1">
    <source>
        <dbReference type="ARBA" id="ARBA00022468"/>
    </source>
</evidence>
<reference evidence="4" key="1">
    <citation type="submission" date="2022-07" db="EMBL/GenBank/DDBJ databases">
        <title>Phylogenomic reconstructions and comparative analyses of Kickxellomycotina fungi.</title>
        <authorList>
            <person name="Reynolds N.K."/>
            <person name="Stajich J.E."/>
            <person name="Barry K."/>
            <person name="Grigoriev I.V."/>
            <person name="Crous P."/>
            <person name="Smith M.E."/>
        </authorList>
    </citation>
    <scope>NUCLEOTIDE SEQUENCE</scope>
    <source>
        <strain evidence="4">NRRL 3115</strain>
    </source>
</reference>
<dbReference type="PROSITE" id="PS50238">
    <property type="entry name" value="RHOGAP"/>
    <property type="match status" value="1"/>
</dbReference>
<feature type="region of interest" description="Disordered" evidence="2">
    <location>
        <begin position="1608"/>
        <end position="1660"/>
    </location>
</feature>
<feature type="region of interest" description="Disordered" evidence="2">
    <location>
        <begin position="450"/>
        <end position="491"/>
    </location>
</feature>
<dbReference type="SMART" id="SM00324">
    <property type="entry name" value="RhoGAP"/>
    <property type="match status" value="1"/>
</dbReference>
<dbReference type="PANTHER" id="PTHR15228:SF25">
    <property type="entry name" value="F-BAR DOMAIN-CONTAINING PROTEIN"/>
    <property type="match status" value="1"/>
</dbReference>
<feature type="domain" description="Rho-GAP" evidence="3">
    <location>
        <begin position="573"/>
        <end position="766"/>
    </location>
</feature>
<dbReference type="InterPro" id="IPR008936">
    <property type="entry name" value="Rho_GTPase_activation_prot"/>
</dbReference>
<feature type="region of interest" description="Disordered" evidence="2">
    <location>
        <begin position="1476"/>
        <end position="1537"/>
    </location>
</feature>
<dbReference type="Gene3D" id="1.10.555.10">
    <property type="entry name" value="Rho GTPase activation protein"/>
    <property type="match status" value="1"/>
</dbReference>
<accession>A0A9W8GAY9</accession>
<evidence type="ECO:0000313" key="4">
    <source>
        <dbReference type="EMBL" id="KAJ2679528.1"/>
    </source>
</evidence>
<feature type="compositionally biased region" description="Low complexity" evidence="2">
    <location>
        <begin position="453"/>
        <end position="467"/>
    </location>
</feature>
<feature type="region of interest" description="Disordered" evidence="2">
    <location>
        <begin position="970"/>
        <end position="1010"/>
    </location>
</feature>
<dbReference type="InterPro" id="IPR051025">
    <property type="entry name" value="RhoGAP"/>
</dbReference>
<feature type="compositionally biased region" description="Low complexity" evidence="2">
    <location>
        <begin position="1165"/>
        <end position="1176"/>
    </location>
</feature>
<dbReference type="GO" id="GO:0005938">
    <property type="term" value="C:cell cortex"/>
    <property type="evidence" value="ECO:0007669"/>
    <property type="project" value="TreeGrafter"/>
</dbReference>
<feature type="compositionally biased region" description="Polar residues" evidence="2">
    <location>
        <begin position="21"/>
        <end position="81"/>
    </location>
</feature>
<dbReference type="GO" id="GO:0060237">
    <property type="term" value="P:regulation of fungal-type cell wall organization"/>
    <property type="evidence" value="ECO:0007669"/>
    <property type="project" value="TreeGrafter"/>
</dbReference>
<evidence type="ECO:0000256" key="2">
    <source>
        <dbReference type="SAM" id="MobiDB-lite"/>
    </source>
</evidence>
<feature type="region of interest" description="Disordered" evidence="2">
    <location>
        <begin position="522"/>
        <end position="552"/>
    </location>
</feature>
<dbReference type="Proteomes" id="UP001151518">
    <property type="component" value="Unassembled WGS sequence"/>
</dbReference>
<dbReference type="EMBL" id="JANBTW010000011">
    <property type="protein sequence ID" value="KAJ2679528.1"/>
    <property type="molecule type" value="Genomic_DNA"/>
</dbReference>
<feature type="compositionally biased region" description="Polar residues" evidence="2">
    <location>
        <begin position="1713"/>
        <end position="1750"/>
    </location>
</feature>
<name>A0A9W8GAY9_9FUNG</name>
<dbReference type="SUPFAM" id="SSF48350">
    <property type="entry name" value="GTPase activation domain, GAP"/>
    <property type="match status" value="1"/>
</dbReference>
<dbReference type="OrthoDB" id="3196451at2759"/>
<feature type="region of interest" description="Disordered" evidence="2">
    <location>
        <begin position="250"/>
        <end position="282"/>
    </location>
</feature>
<feature type="region of interest" description="Disordered" evidence="2">
    <location>
        <begin position="1"/>
        <end position="82"/>
    </location>
</feature>
<organism evidence="4 5">
    <name type="scientific">Coemansia spiralis</name>
    <dbReference type="NCBI Taxonomy" id="417178"/>
    <lineage>
        <taxon>Eukaryota</taxon>
        <taxon>Fungi</taxon>
        <taxon>Fungi incertae sedis</taxon>
        <taxon>Zoopagomycota</taxon>
        <taxon>Kickxellomycotina</taxon>
        <taxon>Kickxellomycetes</taxon>
        <taxon>Kickxellales</taxon>
        <taxon>Kickxellaceae</taxon>
        <taxon>Coemansia</taxon>
    </lineage>
</organism>
<feature type="compositionally biased region" description="Low complexity" evidence="2">
    <location>
        <begin position="270"/>
        <end position="282"/>
    </location>
</feature>
<feature type="compositionally biased region" description="Polar residues" evidence="2">
    <location>
        <begin position="1518"/>
        <end position="1528"/>
    </location>
</feature>
<dbReference type="Pfam" id="PF00620">
    <property type="entry name" value="RhoGAP"/>
    <property type="match status" value="1"/>
</dbReference>
<feature type="compositionally biased region" description="Polar residues" evidence="2">
    <location>
        <begin position="475"/>
        <end position="490"/>
    </location>
</feature>
<feature type="region of interest" description="Disordered" evidence="2">
    <location>
        <begin position="1227"/>
        <end position="1246"/>
    </location>
</feature>
<dbReference type="PANTHER" id="PTHR15228">
    <property type="entry name" value="SPERMATHECAL PHYSIOLOGY VARIANT"/>
    <property type="match status" value="1"/>
</dbReference>
<evidence type="ECO:0000259" key="3">
    <source>
        <dbReference type="PROSITE" id="PS50238"/>
    </source>
</evidence>
<feature type="compositionally biased region" description="Polar residues" evidence="2">
    <location>
        <begin position="1629"/>
        <end position="1641"/>
    </location>
</feature>
<feature type="compositionally biased region" description="Low complexity" evidence="2">
    <location>
        <begin position="111"/>
        <end position="139"/>
    </location>
</feature>
<feature type="region of interest" description="Disordered" evidence="2">
    <location>
        <begin position="1129"/>
        <end position="1178"/>
    </location>
</feature>
<feature type="compositionally biased region" description="Low complexity" evidence="2">
    <location>
        <begin position="250"/>
        <end position="263"/>
    </location>
</feature>
<keyword evidence="1" id="KW-0343">GTPase activation</keyword>
<feature type="region of interest" description="Disordered" evidence="2">
    <location>
        <begin position="109"/>
        <end position="142"/>
    </location>
</feature>
<gene>
    <name evidence="4" type="primary">SAC7</name>
    <name evidence="4" type="ORF">GGI25_001451</name>
</gene>